<reference evidence="4" key="1">
    <citation type="submission" date="2020-08" db="EMBL/GenBank/DDBJ databases">
        <title>Ramlibacter sp. GTP1 16S ribosomal RNA gene genome sequencing and assembly.</title>
        <authorList>
            <person name="Kang M."/>
        </authorList>
    </citation>
    <scope>NUCLEOTIDE SEQUENCE</scope>
    <source>
        <strain evidence="4">GTP1</strain>
    </source>
</reference>
<dbReference type="AlphaFoldDB" id="A0A923MF22"/>
<dbReference type="PANTHER" id="PTHR35936:SF17">
    <property type="entry name" value="ARGININE-BINDING EXTRACELLULAR PROTEIN ARTP"/>
    <property type="match status" value="1"/>
</dbReference>
<evidence type="ECO:0000256" key="2">
    <source>
        <dbReference type="SAM" id="SignalP"/>
    </source>
</evidence>
<dbReference type="PANTHER" id="PTHR35936">
    <property type="entry name" value="MEMBRANE-BOUND LYTIC MUREIN TRANSGLYCOSYLASE F"/>
    <property type="match status" value="1"/>
</dbReference>
<evidence type="ECO:0000256" key="1">
    <source>
        <dbReference type="ARBA" id="ARBA00022729"/>
    </source>
</evidence>
<dbReference type="Pfam" id="PF00497">
    <property type="entry name" value="SBP_bac_3"/>
    <property type="match status" value="1"/>
</dbReference>
<evidence type="ECO:0000259" key="3">
    <source>
        <dbReference type="SMART" id="SM00062"/>
    </source>
</evidence>
<protein>
    <submittedName>
        <fullName evidence="4">Transporter substrate-binding domain-containing protein</fullName>
    </submittedName>
</protein>
<evidence type="ECO:0000313" key="5">
    <source>
        <dbReference type="Proteomes" id="UP000596827"/>
    </source>
</evidence>
<dbReference type="InterPro" id="IPR001638">
    <property type="entry name" value="Solute-binding_3/MltF_N"/>
</dbReference>
<organism evidence="4 5">
    <name type="scientific">Ramlibacter albus</name>
    <dbReference type="NCBI Taxonomy" id="2079448"/>
    <lineage>
        <taxon>Bacteria</taxon>
        <taxon>Pseudomonadati</taxon>
        <taxon>Pseudomonadota</taxon>
        <taxon>Betaproteobacteria</taxon>
        <taxon>Burkholderiales</taxon>
        <taxon>Comamonadaceae</taxon>
        <taxon>Ramlibacter</taxon>
    </lineage>
</organism>
<keyword evidence="5" id="KW-1185">Reference proteome</keyword>
<dbReference type="Proteomes" id="UP000596827">
    <property type="component" value="Unassembled WGS sequence"/>
</dbReference>
<gene>
    <name evidence="4" type="ORF">H8R02_25395</name>
</gene>
<sequence>MTHPIGRRALLWSAAGLAVASAVPARAQGGSTMEQIKARKVLRVGATPAEPWFYKDPVSEKWSGVAVSLGEQMAKDLGVGMQLVETTWANAPAAIQANQLDVQFILDPTDVRKQVIDFPEAPLLYYALGALLRPGLTAKAWSDMDKPDIKVGVTIGTNIDQMLTAMFKQAKIERFANNDEAVAAFAARRVDVVSQFHPALLVQQTRVKMGTVIIPTPATAVATSVGLRKDSDPTFRNWVSDRIADYYKTGKTQALFAAYMKGKGLDPDKMPGVMKEKW</sequence>
<dbReference type="RefSeq" id="WP_187084313.1">
    <property type="nucleotide sequence ID" value="NZ_JACORU010000013.1"/>
</dbReference>
<feature type="domain" description="Solute-binding protein family 3/N-terminal" evidence="3">
    <location>
        <begin position="41"/>
        <end position="263"/>
    </location>
</feature>
<proteinExistence type="predicted"/>
<dbReference type="SUPFAM" id="SSF53850">
    <property type="entry name" value="Periplasmic binding protein-like II"/>
    <property type="match status" value="1"/>
</dbReference>
<accession>A0A923MF22</accession>
<comment type="caution">
    <text evidence="4">The sequence shown here is derived from an EMBL/GenBank/DDBJ whole genome shotgun (WGS) entry which is preliminary data.</text>
</comment>
<dbReference type="InterPro" id="IPR006311">
    <property type="entry name" value="TAT_signal"/>
</dbReference>
<name>A0A923MF22_9BURK</name>
<dbReference type="PROSITE" id="PS51318">
    <property type="entry name" value="TAT"/>
    <property type="match status" value="1"/>
</dbReference>
<keyword evidence="1 2" id="KW-0732">Signal</keyword>
<dbReference type="EMBL" id="JACORU010000013">
    <property type="protein sequence ID" value="MBC5767822.1"/>
    <property type="molecule type" value="Genomic_DNA"/>
</dbReference>
<feature type="signal peptide" evidence="2">
    <location>
        <begin position="1"/>
        <end position="27"/>
    </location>
</feature>
<dbReference type="Gene3D" id="3.40.190.10">
    <property type="entry name" value="Periplasmic binding protein-like II"/>
    <property type="match status" value="2"/>
</dbReference>
<evidence type="ECO:0000313" key="4">
    <source>
        <dbReference type="EMBL" id="MBC5767822.1"/>
    </source>
</evidence>
<feature type="chain" id="PRO_5037364891" evidence="2">
    <location>
        <begin position="28"/>
        <end position="278"/>
    </location>
</feature>
<dbReference type="SMART" id="SM00062">
    <property type="entry name" value="PBPb"/>
    <property type="match status" value="1"/>
</dbReference>